<gene>
    <name evidence="2" type="ORF">DXX92_06730</name>
</gene>
<evidence type="ECO:0000256" key="1">
    <source>
        <dbReference type="SAM" id="Phobius"/>
    </source>
</evidence>
<dbReference type="RefSeq" id="WP_115999751.1">
    <property type="nucleotide sequence ID" value="NZ_QUOV01000001.1"/>
</dbReference>
<feature type="transmembrane region" description="Helical" evidence="1">
    <location>
        <begin position="81"/>
        <end position="103"/>
    </location>
</feature>
<feature type="transmembrane region" description="Helical" evidence="1">
    <location>
        <begin position="177"/>
        <end position="197"/>
    </location>
</feature>
<dbReference type="EMBL" id="QUOV01000001">
    <property type="protein sequence ID" value="REL35077.1"/>
    <property type="molecule type" value="Genomic_DNA"/>
</dbReference>
<evidence type="ECO:0000313" key="3">
    <source>
        <dbReference type="Proteomes" id="UP000256999"/>
    </source>
</evidence>
<proteinExistence type="predicted"/>
<keyword evidence="1" id="KW-1133">Transmembrane helix</keyword>
<dbReference type="AlphaFoldDB" id="A0A3E0UEU1"/>
<organism evidence="2 3">
    <name type="scientific">Thalassotalea euphylliae</name>
    <dbReference type="NCBI Taxonomy" id="1655234"/>
    <lineage>
        <taxon>Bacteria</taxon>
        <taxon>Pseudomonadati</taxon>
        <taxon>Pseudomonadota</taxon>
        <taxon>Gammaproteobacteria</taxon>
        <taxon>Alteromonadales</taxon>
        <taxon>Colwelliaceae</taxon>
        <taxon>Thalassotalea</taxon>
    </lineage>
</organism>
<accession>A0A3E0UEU1</accession>
<evidence type="ECO:0000313" key="2">
    <source>
        <dbReference type="EMBL" id="REL35077.1"/>
    </source>
</evidence>
<feature type="transmembrane region" description="Helical" evidence="1">
    <location>
        <begin position="209"/>
        <end position="228"/>
    </location>
</feature>
<sequence>MGQASNKNSKVTPPFLASKLLSLLLPERYSDNVLGDLEEEFYQLAEQDMKLANHWYWRQSMSTSMIYLQKKMRSIEVLGRLNFYLPLAMVLIAISLVSLLSMLTDPEFISPRFWDELLQGKIHTALLSENFWHNFWSFIRMAELDMLIHSESLIIASACLFILSYQAKKPQVSAAKLAIWGYMLAFTPYLWSIIYIGHNSFEARQVGPIIATGILSLFYMLLPVSYLVHRQLKRQQAEQH</sequence>
<keyword evidence="1" id="KW-0812">Transmembrane</keyword>
<protein>
    <submittedName>
        <fullName evidence="2">Uncharacterized protein</fullName>
    </submittedName>
</protein>
<name>A0A3E0UEU1_9GAMM</name>
<dbReference type="OrthoDB" id="6287074at2"/>
<reference evidence="2 3" key="1">
    <citation type="submission" date="2018-08" db="EMBL/GenBank/DDBJ databases">
        <title>Thalassotalea euphylliae genome.</title>
        <authorList>
            <person name="Summers S."/>
            <person name="Rice S.A."/>
            <person name="Freckelton M.L."/>
            <person name="Nedved B.T."/>
            <person name="Hadfield M.G."/>
        </authorList>
    </citation>
    <scope>NUCLEOTIDE SEQUENCE [LARGE SCALE GENOMIC DNA]</scope>
    <source>
        <strain evidence="2 3">H2</strain>
    </source>
</reference>
<comment type="caution">
    <text evidence="2">The sequence shown here is derived from an EMBL/GenBank/DDBJ whole genome shotgun (WGS) entry which is preliminary data.</text>
</comment>
<feature type="transmembrane region" description="Helical" evidence="1">
    <location>
        <begin position="146"/>
        <end position="165"/>
    </location>
</feature>
<dbReference type="Proteomes" id="UP000256999">
    <property type="component" value="Unassembled WGS sequence"/>
</dbReference>
<keyword evidence="1" id="KW-0472">Membrane</keyword>